<evidence type="ECO:0000256" key="25">
    <source>
        <dbReference type="ARBA" id="ARBA00049902"/>
    </source>
</evidence>
<evidence type="ECO:0000259" key="29">
    <source>
        <dbReference type="Pfam" id="PF00905"/>
    </source>
</evidence>
<dbReference type="SUPFAM" id="SSF56601">
    <property type="entry name" value="beta-lactamase/transpeptidase-like"/>
    <property type="match status" value="1"/>
</dbReference>
<dbReference type="GO" id="GO:0008360">
    <property type="term" value="P:regulation of cell shape"/>
    <property type="evidence" value="ECO:0007669"/>
    <property type="project" value="UniProtKB-KW"/>
</dbReference>
<comment type="pathway">
    <text evidence="26">Glycan biosynthesis.</text>
</comment>
<evidence type="ECO:0000256" key="12">
    <source>
        <dbReference type="ARBA" id="ARBA00022679"/>
    </source>
</evidence>
<keyword evidence="12" id="KW-0808">Transferase</keyword>
<evidence type="ECO:0000256" key="5">
    <source>
        <dbReference type="ARBA" id="ARBA00012448"/>
    </source>
</evidence>
<dbReference type="NCBIfam" id="TIGR02074">
    <property type="entry name" value="PBP_1a_fam"/>
    <property type="match status" value="1"/>
</dbReference>
<feature type="domain" description="Glycosyl transferase family 51" evidence="30">
    <location>
        <begin position="86"/>
        <end position="258"/>
    </location>
</feature>
<evidence type="ECO:0000259" key="31">
    <source>
        <dbReference type="Pfam" id="PF17092"/>
    </source>
</evidence>
<keyword evidence="17" id="KW-0573">Peptidoglycan synthesis</keyword>
<dbReference type="InterPro" id="IPR031376">
    <property type="entry name" value="PCB_OB"/>
</dbReference>
<evidence type="ECO:0000256" key="13">
    <source>
        <dbReference type="ARBA" id="ARBA00022692"/>
    </source>
</evidence>
<sequence>MGDNRTIAAMSKRQNSTKQDKPAKSGSAILRFFLKAGIFFGGLALCGVLLAGMALALAWPNLPDLHAMTDYRPRVPLRVYTADRVLIGEFGEERRNVLRFNEIPDVMKSAVLAAEDDRFYQHGGIDWMGVIRAGLTNLISMSKSQGASTITMQVARNFYLSSEKTYSRKFYELLLTFKIESQLTKDQILELYMNQIYLGHRAYGFAAASRTYFGKPLSQVTPSEAAMLAGIPKAPSRFNPISNRPRAELRQRYVLGRMYSLGYLTEPEYKEAMAQPIVIKSAEGTPAGGYAIHGEYVAELARQLLYNVYQDNLYSRGINIYTTVQSKDQESAYRAVRDGVLEYTRRAPYPGPEEQLDMPAGVENDPQALDEFLDGVFDKFSDSGDLLTAVVLSASPTEIKLVRSSREVISITDKKALGVVARALTDKAKPEMRLKRGSVVYIHKYNDNWEVINMPAVQAAFVALSPQDGAIRAMVGGFDFYRGNFNRVTQAWRQPGSNIKPFIYAASLERGLTPATQISDQPFELSAAQTGSKAWHPKNYGNQYEPMLTMRQGLYKSKNMVSIRILQAIGPQYAQDYLTRFGFDKARQPAVLPLALGAGSVTPLQLAGAYAVFANGGYRITPYLIDRVTDSSGKVLMQSRPVIAGDAAARAIDARTAFVMDDMLRGVATSGTAARARATLKRSDVAGKTGTTNESVDAWFSGYTPSLVATAWLGFDQPKSLGSRETGGGVAMPIWLDYMKDALKGVPEEKQRPRPDGLLVENGELYFSEFPPGQAVARLGLPQAGDALGDFLNGLTGGNDNSIRVAPGVGTQGSQPWSQNIPF</sequence>
<evidence type="ECO:0000256" key="14">
    <source>
        <dbReference type="ARBA" id="ARBA00022801"/>
    </source>
</evidence>
<dbReference type="Gene3D" id="1.10.3810.10">
    <property type="entry name" value="Biosynthetic peptidoglycan transglycosylase-like"/>
    <property type="match status" value="1"/>
</dbReference>
<keyword evidence="13 28" id="KW-0812">Transmembrane</keyword>
<evidence type="ECO:0000256" key="6">
    <source>
        <dbReference type="ARBA" id="ARBA00018638"/>
    </source>
</evidence>
<feature type="domain" description="Penicillin-binding protein OB-like" evidence="31">
    <location>
        <begin position="349"/>
        <end position="457"/>
    </location>
</feature>
<keyword evidence="14" id="KW-0378">Hydrolase</keyword>
<evidence type="ECO:0000256" key="9">
    <source>
        <dbReference type="ARBA" id="ARBA00022645"/>
    </source>
</evidence>
<evidence type="ECO:0000256" key="11">
    <source>
        <dbReference type="ARBA" id="ARBA00022676"/>
    </source>
</evidence>
<evidence type="ECO:0000256" key="23">
    <source>
        <dbReference type="ARBA" id="ARBA00034000"/>
    </source>
</evidence>
<feature type="region of interest" description="Disordered" evidence="27">
    <location>
        <begin position="1"/>
        <end position="22"/>
    </location>
</feature>
<dbReference type="GO" id="GO:0071555">
    <property type="term" value="P:cell wall organization"/>
    <property type="evidence" value="ECO:0007669"/>
    <property type="project" value="UniProtKB-KW"/>
</dbReference>
<dbReference type="EC" id="3.4.16.4" evidence="5"/>
<dbReference type="FunFam" id="1.10.3810.10:FF:000003">
    <property type="entry name" value="Penicillin-binding protein 1a"/>
    <property type="match status" value="1"/>
</dbReference>
<dbReference type="InterPro" id="IPR036950">
    <property type="entry name" value="PBP_transglycosylase"/>
</dbReference>
<dbReference type="GO" id="GO:0005886">
    <property type="term" value="C:plasma membrane"/>
    <property type="evidence" value="ECO:0007669"/>
    <property type="project" value="UniProtKB-SubCell"/>
</dbReference>
<keyword evidence="9" id="KW-0121">Carboxypeptidase</keyword>
<keyword evidence="8" id="KW-0997">Cell inner membrane</keyword>
<evidence type="ECO:0000256" key="7">
    <source>
        <dbReference type="ARBA" id="ARBA00022475"/>
    </source>
</evidence>
<name>A0A380ZY64_BORPT</name>
<dbReference type="GO" id="GO:0008955">
    <property type="term" value="F:peptidoglycan glycosyltransferase activity"/>
    <property type="evidence" value="ECO:0007669"/>
    <property type="project" value="UniProtKB-EC"/>
</dbReference>
<feature type="domain" description="Penicillin-binding protein transpeptidase" evidence="29">
    <location>
        <begin position="460"/>
        <end position="734"/>
    </location>
</feature>
<evidence type="ECO:0000256" key="10">
    <source>
        <dbReference type="ARBA" id="ARBA00022670"/>
    </source>
</evidence>
<dbReference type="InterPro" id="IPR001264">
    <property type="entry name" value="Glyco_trans_51"/>
</dbReference>
<dbReference type="Pfam" id="PF17092">
    <property type="entry name" value="PCB_OB"/>
    <property type="match status" value="1"/>
</dbReference>
<evidence type="ECO:0000259" key="30">
    <source>
        <dbReference type="Pfam" id="PF00912"/>
    </source>
</evidence>
<evidence type="ECO:0000256" key="17">
    <source>
        <dbReference type="ARBA" id="ARBA00022984"/>
    </source>
</evidence>
<comment type="subcellular location">
    <subcellularLocation>
        <location evidence="1">Cell inner membrane</location>
        <topology evidence="1">Single-pass type II membrane protein</topology>
    </subcellularLocation>
</comment>
<dbReference type="SUPFAM" id="SSF53955">
    <property type="entry name" value="Lysozyme-like"/>
    <property type="match status" value="1"/>
</dbReference>
<evidence type="ECO:0000256" key="4">
    <source>
        <dbReference type="ARBA" id="ARBA00007739"/>
    </source>
</evidence>
<dbReference type="InterPro" id="IPR012338">
    <property type="entry name" value="Beta-lactam/transpept-like"/>
</dbReference>
<dbReference type="Proteomes" id="UP000255014">
    <property type="component" value="Unassembled WGS sequence"/>
</dbReference>
<dbReference type="Pfam" id="PF00905">
    <property type="entry name" value="Transpeptidase"/>
    <property type="match status" value="1"/>
</dbReference>
<dbReference type="GO" id="GO:0009252">
    <property type="term" value="P:peptidoglycan biosynthetic process"/>
    <property type="evidence" value="ECO:0007669"/>
    <property type="project" value="UniProtKB-UniPathway"/>
</dbReference>
<protein>
    <recommendedName>
        <fullName evidence="6">Penicillin-binding protein 1A</fullName>
        <ecNumber evidence="24">2.4.99.28</ecNumber>
        <ecNumber evidence="5">3.4.16.4</ecNumber>
    </recommendedName>
</protein>
<dbReference type="UniPathway" id="UPA00219"/>
<dbReference type="InterPro" id="IPR001460">
    <property type="entry name" value="PCN-bd_Tpept"/>
</dbReference>
<evidence type="ECO:0000256" key="15">
    <source>
        <dbReference type="ARBA" id="ARBA00022960"/>
    </source>
</evidence>
<comment type="catalytic activity">
    <reaction evidence="25">
        <text>[GlcNAc-(1-&gt;4)-Mur2Ac(oyl-L-Ala-gamma-D-Glu-L-Lys-D-Ala-D-Ala)](n)-di-trans,octa-cis-undecaprenyl diphosphate + beta-D-GlcNAc-(1-&gt;4)-Mur2Ac(oyl-L-Ala-gamma-D-Glu-L-Lys-D-Ala-D-Ala)-di-trans,octa-cis-undecaprenyl diphosphate = [GlcNAc-(1-&gt;4)-Mur2Ac(oyl-L-Ala-gamma-D-Glu-L-Lys-D-Ala-D-Ala)](n+1)-di-trans,octa-cis-undecaprenyl diphosphate + di-trans,octa-cis-undecaprenyl diphosphate + H(+)</text>
        <dbReference type="Rhea" id="RHEA:23708"/>
        <dbReference type="Rhea" id="RHEA-COMP:9602"/>
        <dbReference type="Rhea" id="RHEA-COMP:9603"/>
        <dbReference type="ChEBI" id="CHEBI:15378"/>
        <dbReference type="ChEBI" id="CHEBI:58405"/>
        <dbReference type="ChEBI" id="CHEBI:60033"/>
        <dbReference type="ChEBI" id="CHEBI:78435"/>
        <dbReference type="EC" id="2.4.99.28"/>
    </reaction>
</comment>
<organism evidence="32 33">
    <name type="scientific">Bordetella pertussis</name>
    <dbReference type="NCBI Taxonomy" id="520"/>
    <lineage>
        <taxon>Bacteria</taxon>
        <taxon>Pseudomonadati</taxon>
        <taxon>Pseudomonadota</taxon>
        <taxon>Betaproteobacteria</taxon>
        <taxon>Burkholderiales</taxon>
        <taxon>Alcaligenaceae</taxon>
        <taxon>Bordetella</taxon>
    </lineage>
</organism>
<proteinExistence type="inferred from homology"/>
<dbReference type="GO" id="GO:0008658">
    <property type="term" value="F:penicillin binding"/>
    <property type="evidence" value="ECO:0007669"/>
    <property type="project" value="InterPro"/>
</dbReference>
<keyword evidence="16" id="KW-0735">Signal-anchor</keyword>
<comment type="pathway">
    <text evidence="2">Cell wall biogenesis; peptidoglycan biosynthesis.</text>
</comment>
<evidence type="ECO:0000256" key="27">
    <source>
        <dbReference type="SAM" id="MobiDB-lite"/>
    </source>
</evidence>
<dbReference type="GO" id="GO:0030288">
    <property type="term" value="C:outer membrane-bounded periplasmic space"/>
    <property type="evidence" value="ECO:0007669"/>
    <property type="project" value="TreeGrafter"/>
</dbReference>
<keyword evidence="11" id="KW-0328">Glycosyltransferase</keyword>
<keyword evidence="21" id="KW-0511">Multifunctional enzyme</keyword>
<evidence type="ECO:0000313" key="33">
    <source>
        <dbReference type="Proteomes" id="UP000255014"/>
    </source>
</evidence>
<comment type="catalytic activity">
    <reaction evidence="23">
        <text>Preferential cleavage: (Ac)2-L-Lys-D-Ala-|-D-Ala. Also transpeptidation of peptidyl-alanyl moieties that are N-acyl substituents of D-alanine.</text>
        <dbReference type="EC" id="3.4.16.4"/>
    </reaction>
</comment>
<keyword evidence="18 28" id="KW-1133">Transmembrane helix</keyword>
<keyword evidence="10" id="KW-0645">Protease</keyword>
<evidence type="ECO:0000256" key="26">
    <source>
        <dbReference type="ARBA" id="ARBA00060592"/>
    </source>
</evidence>
<accession>A0A380ZY64</accession>
<keyword evidence="15" id="KW-0133">Cell shape</keyword>
<dbReference type="InterPro" id="IPR023346">
    <property type="entry name" value="Lysozyme-like_dom_sf"/>
</dbReference>
<keyword evidence="19 28" id="KW-0472">Membrane</keyword>
<evidence type="ECO:0000256" key="28">
    <source>
        <dbReference type="SAM" id="Phobius"/>
    </source>
</evidence>
<dbReference type="EC" id="2.4.99.28" evidence="24"/>
<dbReference type="GO" id="GO:0046677">
    <property type="term" value="P:response to antibiotic"/>
    <property type="evidence" value="ECO:0007669"/>
    <property type="project" value="UniProtKB-KW"/>
</dbReference>
<keyword evidence="7" id="KW-1003">Cell membrane</keyword>
<dbReference type="PANTHER" id="PTHR32282">
    <property type="entry name" value="BINDING PROTEIN TRANSPEPTIDASE, PUTATIVE-RELATED"/>
    <property type="match status" value="1"/>
</dbReference>
<dbReference type="GO" id="GO:0006508">
    <property type="term" value="P:proteolysis"/>
    <property type="evidence" value="ECO:0007669"/>
    <property type="project" value="UniProtKB-KW"/>
</dbReference>
<evidence type="ECO:0000256" key="19">
    <source>
        <dbReference type="ARBA" id="ARBA00023136"/>
    </source>
</evidence>
<evidence type="ECO:0000256" key="18">
    <source>
        <dbReference type="ARBA" id="ARBA00022989"/>
    </source>
</evidence>
<gene>
    <name evidence="32" type="primary">mrcA_1</name>
    <name evidence="32" type="ORF">NCTC10911_00119</name>
</gene>
<dbReference type="PANTHER" id="PTHR32282:SF27">
    <property type="entry name" value="PENICILLIN-BINDING PROTEIN 1A"/>
    <property type="match status" value="1"/>
</dbReference>
<evidence type="ECO:0000256" key="1">
    <source>
        <dbReference type="ARBA" id="ARBA00004249"/>
    </source>
</evidence>
<dbReference type="GO" id="GO:0009002">
    <property type="term" value="F:serine-type D-Ala-D-Ala carboxypeptidase activity"/>
    <property type="evidence" value="ECO:0007669"/>
    <property type="project" value="UniProtKB-EC"/>
</dbReference>
<evidence type="ECO:0000256" key="16">
    <source>
        <dbReference type="ARBA" id="ARBA00022968"/>
    </source>
</evidence>
<dbReference type="InterPro" id="IPR050396">
    <property type="entry name" value="Glycosyltr_51/Transpeptidase"/>
</dbReference>
<keyword evidence="20" id="KW-0046">Antibiotic resistance</keyword>
<evidence type="ECO:0000256" key="22">
    <source>
        <dbReference type="ARBA" id="ARBA00023316"/>
    </source>
</evidence>
<evidence type="ECO:0000256" key="24">
    <source>
        <dbReference type="ARBA" id="ARBA00044770"/>
    </source>
</evidence>
<evidence type="ECO:0000256" key="3">
    <source>
        <dbReference type="ARBA" id="ARBA00007090"/>
    </source>
</evidence>
<reference evidence="32 33" key="1">
    <citation type="submission" date="2018-06" db="EMBL/GenBank/DDBJ databases">
        <authorList>
            <consortium name="Pathogen Informatics"/>
            <person name="Doyle S."/>
        </authorList>
    </citation>
    <scope>NUCLEOTIDE SEQUENCE [LARGE SCALE GENOMIC DNA]</scope>
    <source>
        <strain evidence="32 33">NCTC10911</strain>
    </source>
</reference>
<comment type="similarity">
    <text evidence="4">In the N-terminal section; belongs to the glycosyltransferase 51 family.</text>
</comment>
<evidence type="ECO:0000256" key="8">
    <source>
        <dbReference type="ARBA" id="ARBA00022519"/>
    </source>
</evidence>
<evidence type="ECO:0000313" key="32">
    <source>
        <dbReference type="EMBL" id="SUV63126.1"/>
    </source>
</evidence>
<comment type="similarity">
    <text evidence="3">In the C-terminal section; belongs to the transpeptidase family.</text>
</comment>
<evidence type="ECO:0000256" key="21">
    <source>
        <dbReference type="ARBA" id="ARBA00023268"/>
    </source>
</evidence>
<dbReference type="Gene3D" id="3.40.710.10">
    <property type="entry name" value="DD-peptidase/beta-lactamase superfamily"/>
    <property type="match status" value="2"/>
</dbReference>
<dbReference type="AlphaFoldDB" id="A0A380ZY64"/>
<feature type="transmembrane region" description="Helical" evidence="28">
    <location>
        <begin position="32"/>
        <end position="59"/>
    </location>
</feature>
<evidence type="ECO:0000256" key="2">
    <source>
        <dbReference type="ARBA" id="ARBA00004752"/>
    </source>
</evidence>
<keyword evidence="22" id="KW-0961">Cell wall biogenesis/degradation</keyword>
<dbReference type="EMBL" id="UFTT01000002">
    <property type="protein sequence ID" value="SUV63126.1"/>
    <property type="molecule type" value="Genomic_DNA"/>
</dbReference>
<dbReference type="Pfam" id="PF00912">
    <property type="entry name" value="Transgly"/>
    <property type="match status" value="1"/>
</dbReference>
<evidence type="ECO:0000256" key="20">
    <source>
        <dbReference type="ARBA" id="ARBA00023251"/>
    </source>
</evidence>